<dbReference type="InterPro" id="IPR011009">
    <property type="entry name" value="Kinase-like_dom_sf"/>
</dbReference>
<dbReference type="SMART" id="SM00220">
    <property type="entry name" value="S_TKc"/>
    <property type="match status" value="1"/>
</dbReference>
<sequence>MNKDRETRILEQIAEAVADERSIDWDEQATAAPERAAALKRLRQIQKITAAYRRADSGEEGEASADSESPAATDRVNGASPLFTWGQLRVLEKLGEGSSGEVYRAFDPQLRREVALKLRRADDGTAKAEWGTDAESYLNEARHLARVRHPNVLTVYGADLHEGRIGIWTDLLRGKNLEERKSEEGLLGAREAALIGLDLCRALAAVHGTGLVHGDVKAANVMREDGGTIVLLDFGSGRGAPSEELPPGSDRLTGTPLSLAPEVLRGEAPTPAADIYALGVLLYRLVGGAYPIPAKTVEELLAKHVKRGIMPLRDLRADLPAAFIQVVERALSHDPLERFASAGEMERALAASIAPETTSATQTARGAGVRRRFLLPVLVSAAVLVVATLFGLRGLLQGEKGGLRGPLLDVQATLYKAGAGWREPLQSQGEVQVGDQLFLEIEAVEPTYVYILDEDAAGNLFVLFPVPGVDLSNPLPAGARHRLPGRLGGVSQDWKVTSAGGHETVLLVCSLLPVPALEEDLAVIPVVETDHEPVYAQLDPAALEGLRGIGGMAPSHPQNEAPAGGRLAELARRLAANPESRGSLWTQAFTLRCSDSQ</sequence>
<dbReference type="PROSITE" id="PS00107">
    <property type="entry name" value="PROTEIN_KINASE_ATP"/>
    <property type="match status" value="1"/>
</dbReference>
<dbReference type="PROSITE" id="PS50011">
    <property type="entry name" value="PROTEIN_KINASE_DOM"/>
    <property type="match status" value="1"/>
</dbReference>
<reference evidence="9 10" key="1">
    <citation type="submission" date="2024-09" db="EMBL/GenBank/DDBJ databases">
        <authorList>
            <person name="D'Angelo T."/>
        </authorList>
    </citation>
    <scope>NUCLEOTIDE SEQUENCE [LARGE SCALE GENOMIC DNA]</scope>
    <source>
        <strain evidence="9">SAG AM-320-E07</strain>
    </source>
</reference>
<dbReference type="PANTHER" id="PTHR43289">
    <property type="entry name" value="MITOGEN-ACTIVATED PROTEIN KINASE KINASE KINASE 20-RELATED"/>
    <property type="match status" value="1"/>
</dbReference>
<dbReference type="InterPro" id="IPR000719">
    <property type="entry name" value="Prot_kinase_dom"/>
</dbReference>
<comment type="caution">
    <text evidence="9">The sequence shown here is derived from an EMBL/GenBank/DDBJ whole genome shotgun (WGS) entry which is preliminary data.</text>
</comment>
<evidence type="ECO:0000256" key="6">
    <source>
        <dbReference type="SAM" id="MobiDB-lite"/>
    </source>
</evidence>
<feature type="domain" description="Protein kinase" evidence="8">
    <location>
        <begin position="88"/>
        <end position="350"/>
    </location>
</feature>
<proteinExistence type="predicted"/>
<keyword evidence="3 9" id="KW-0418">Kinase</keyword>
<dbReference type="CDD" id="cd14014">
    <property type="entry name" value="STKc_PknB_like"/>
    <property type="match status" value="1"/>
</dbReference>
<dbReference type="Pfam" id="PF14326">
    <property type="entry name" value="DUF4384"/>
    <property type="match status" value="1"/>
</dbReference>
<evidence type="ECO:0000256" key="4">
    <source>
        <dbReference type="ARBA" id="ARBA00022840"/>
    </source>
</evidence>
<evidence type="ECO:0000256" key="3">
    <source>
        <dbReference type="ARBA" id="ARBA00022777"/>
    </source>
</evidence>
<gene>
    <name evidence="9" type="ORF">ACFL6M_01480</name>
</gene>
<accession>A0ABV6YIS6</accession>
<evidence type="ECO:0000256" key="5">
    <source>
        <dbReference type="PROSITE-ProRule" id="PRU10141"/>
    </source>
</evidence>
<keyword evidence="4 5" id="KW-0067">ATP-binding</keyword>
<organism evidence="9 10">
    <name type="scientific">Eiseniibacteriota bacterium</name>
    <dbReference type="NCBI Taxonomy" id="2212470"/>
    <lineage>
        <taxon>Bacteria</taxon>
        <taxon>Candidatus Eiseniibacteriota</taxon>
    </lineage>
</organism>
<keyword evidence="7" id="KW-1133">Transmembrane helix</keyword>
<keyword evidence="10" id="KW-1185">Reference proteome</keyword>
<dbReference type="InterPro" id="IPR017441">
    <property type="entry name" value="Protein_kinase_ATP_BS"/>
</dbReference>
<feature type="region of interest" description="Disordered" evidence="6">
    <location>
        <begin position="53"/>
        <end position="77"/>
    </location>
</feature>
<evidence type="ECO:0000313" key="10">
    <source>
        <dbReference type="Proteomes" id="UP001593833"/>
    </source>
</evidence>
<evidence type="ECO:0000256" key="7">
    <source>
        <dbReference type="SAM" id="Phobius"/>
    </source>
</evidence>
<protein>
    <submittedName>
        <fullName evidence="9">Serine/threonine-protein kinase</fullName>
    </submittedName>
</protein>
<name>A0ABV6YIS6_UNCEI</name>
<keyword evidence="1" id="KW-0808">Transferase</keyword>
<evidence type="ECO:0000256" key="2">
    <source>
        <dbReference type="ARBA" id="ARBA00022741"/>
    </source>
</evidence>
<keyword evidence="2 5" id="KW-0547">Nucleotide-binding</keyword>
<dbReference type="Gene3D" id="1.10.510.10">
    <property type="entry name" value="Transferase(Phosphotransferase) domain 1"/>
    <property type="match status" value="1"/>
</dbReference>
<dbReference type="Proteomes" id="UP001593833">
    <property type="component" value="Unassembled WGS sequence"/>
</dbReference>
<dbReference type="Gene3D" id="3.30.200.20">
    <property type="entry name" value="Phosphorylase Kinase, domain 1"/>
    <property type="match status" value="1"/>
</dbReference>
<dbReference type="PANTHER" id="PTHR43289:SF6">
    <property type="entry name" value="SERINE_THREONINE-PROTEIN KINASE NEKL-3"/>
    <property type="match status" value="1"/>
</dbReference>
<evidence type="ECO:0000313" key="9">
    <source>
        <dbReference type="EMBL" id="MFC1572246.1"/>
    </source>
</evidence>
<feature type="binding site" evidence="5">
    <location>
        <position position="117"/>
    </location>
    <ligand>
        <name>ATP</name>
        <dbReference type="ChEBI" id="CHEBI:30616"/>
    </ligand>
</feature>
<dbReference type="EMBL" id="JBHPKH010000008">
    <property type="protein sequence ID" value="MFC1572246.1"/>
    <property type="molecule type" value="Genomic_DNA"/>
</dbReference>
<dbReference type="InterPro" id="IPR025493">
    <property type="entry name" value="DUF4384"/>
</dbReference>
<feature type="transmembrane region" description="Helical" evidence="7">
    <location>
        <begin position="373"/>
        <end position="396"/>
    </location>
</feature>
<evidence type="ECO:0000256" key="1">
    <source>
        <dbReference type="ARBA" id="ARBA00022679"/>
    </source>
</evidence>
<evidence type="ECO:0000259" key="8">
    <source>
        <dbReference type="PROSITE" id="PS50011"/>
    </source>
</evidence>
<keyword evidence="7" id="KW-0472">Membrane</keyword>
<keyword evidence="7" id="KW-0812">Transmembrane</keyword>
<dbReference type="SUPFAM" id="SSF56112">
    <property type="entry name" value="Protein kinase-like (PK-like)"/>
    <property type="match status" value="1"/>
</dbReference>
<dbReference type="GO" id="GO:0016301">
    <property type="term" value="F:kinase activity"/>
    <property type="evidence" value="ECO:0007669"/>
    <property type="project" value="UniProtKB-KW"/>
</dbReference>
<dbReference type="Pfam" id="PF00069">
    <property type="entry name" value="Pkinase"/>
    <property type="match status" value="1"/>
</dbReference>